<dbReference type="Proteomes" id="UP001249851">
    <property type="component" value="Unassembled WGS sequence"/>
</dbReference>
<dbReference type="AlphaFoldDB" id="A0AAD9V5M9"/>
<sequence>QESADVVQTFVGGLELPYGRMTNSPLHSRTSERRVKVKEESKAYFISKISSSHNCDVVPLLIIIDLVNMDFLLLIQRCSGSEKILQSFSQVVIPLADGLKYCSDVVVKWSITCALERLSNDLWNCVLIYQRDALKSISAVMNRIPG</sequence>
<feature type="non-terminal residue" evidence="1">
    <location>
        <position position="146"/>
    </location>
</feature>
<proteinExistence type="predicted"/>
<gene>
    <name evidence="1" type="ORF">P5673_015636</name>
</gene>
<evidence type="ECO:0000313" key="2">
    <source>
        <dbReference type="Proteomes" id="UP001249851"/>
    </source>
</evidence>
<organism evidence="1 2">
    <name type="scientific">Acropora cervicornis</name>
    <name type="common">Staghorn coral</name>
    <dbReference type="NCBI Taxonomy" id="6130"/>
    <lineage>
        <taxon>Eukaryota</taxon>
        <taxon>Metazoa</taxon>
        <taxon>Cnidaria</taxon>
        <taxon>Anthozoa</taxon>
        <taxon>Hexacorallia</taxon>
        <taxon>Scleractinia</taxon>
        <taxon>Astrocoeniina</taxon>
        <taxon>Acroporidae</taxon>
        <taxon>Acropora</taxon>
    </lineage>
</organism>
<reference evidence="1" key="1">
    <citation type="journal article" date="2023" name="G3 (Bethesda)">
        <title>Whole genome assembly and annotation of the endangered Caribbean coral Acropora cervicornis.</title>
        <authorList>
            <person name="Selwyn J.D."/>
            <person name="Vollmer S.V."/>
        </authorList>
    </citation>
    <scope>NUCLEOTIDE SEQUENCE</scope>
    <source>
        <strain evidence="1">K2</strain>
    </source>
</reference>
<dbReference type="EMBL" id="JARQWQ010000032">
    <property type="protein sequence ID" value="KAK2561635.1"/>
    <property type="molecule type" value="Genomic_DNA"/>
</dbReference>
<keyword evidence="2" id="KW-1185">Reference proteome</keyword>
<evidence type="ECO:0000313" key="1">
    <source>
        <dbReference type="EMBL" id="KAK2561635.1"/>
    </source>
</evidence>
<name>A0AAD9V5M9_ACRCE</name>
<protein>
    <submittedName>
        <fullName evidence="1">Uncharacterized protein</fullName>
    </submittedName>
</protein>
<reference evidence="1" key="2">
    <citation type="journal article" date="2023" name="Science">
        <title>Genomic signatures of disease resistance in endangered staghorn corals.</title>
        <authorList>
            <person name="Vollmer S.V."/>
            <person name="Selwyn J.D."/>
            <person name="Despard B.A."/>
            <person name="Roesel C.L."/>
        </authorList>
    </citation>
    <scope>NUCLEOTIDE SEQUENCE</scope>
    <source>
        <strain evidence="1">K2</strain>
    </source>
</reference>
<accession>A0AAD9V5M9</accession>
<comment type="caution">
    <text evidence="1">The sequence shown here is derived from an EMBL/GenBank/DDBJ whole genome shotgun (WGS) entry which is preliminary data.</text>
</comment>